<dbReference type="Gene3D" id="1.20.144.10">
    <property type="entry name" value="Phosphatidic acid phosphatase type 2/haloperoxidase"/>
    <property type="match status" value="2"/>
</dbReference>
<protein>
    <submittedName>
        <fullName evidence="3">Phosphatase PAP2 family protein</fullName>
    </submittedName>
</protein>
<feature type="transmembrane region" description="Helical" evidence="1">
    <location>
        <begin position="94"/>
        <end position="112"/>
    </location>
</feature>
<feature type="transmembrane region" description="Helical" evidence="1">
    <location>
        <begin position="192"/>
        <end position="213"/>
    </location>
</feature>
<evidence type="ECO:0000313" key="3">
    <source>
        <dbReference type="EMBL" id="QDP20537.1"/>
    </source>
</evidence>
<dbReference type="KEGG" id="sxa:FMM02_05595"/>
<evidence type="ECO:0000259" key="2">
    <source>
        <dbReference type="SMART" id="SM00014"/>
    </source>
</evidence>
<organism evidence="3 4">
    <name type="scientific">Sphingomonas xanthus</name>
    <dbReference type="NCBI Taxonomy" id="2594473"/>
    <lineage>
        <taxon>Bacteria</taxon>
        <taxon>Pseudomonadati</taxon>
        <taxon>Pseudomonadota</taxon>
        <taxon>Alphaproteobacteria</taxon>
        <taxon>Sphingomonadales</taxon>
        <taxon>Sphingomonadaceae</taxon>
        <taxon>Sphingomonas</taxon>
    </lineage>
</organism>
<dbReference type="SMART" id="SM00014">
    <property type="entry name" value="acidPPc"/>
    <property type="match status" value="1"/>
</dbReference>
<dbReference type="Proteomes" id="UP000321857">
    <property type="component" value="Chromosome"/>
</dbReference>
<feature type="transmembrane region" description="Helical" evidence="1">
    <location>
        <begin position="132"/>
        <end position="152"/>
    </location>
</feature>
<keyword evidence="1" id="KW-1133">Transmembrane helix</keyword>
<name>A0A516IUD6_9SPHN</name>
<dbReference type="PANTHER" id="PTHR14969:SF13">
    <property type="entry name" value="AT30094P"/>
    <property type="match status" value="1"/>
</dbReference>
<evidence type="ECO:0000313" key="4">
    <source>
        <dbReference type="Proteomes" id="UP000321857"/>
    </source>
</evidence>
<dbReference type="EMBL" id="CP041659">
    <property type="protein sequence ID" value="QDP20537.1"/>
    <property type="molecule type" value="Genomic_DNA"/>
</dbReference>
<dbReference type="InterPro" id="IPR000326">
    <property type="entry name" value="PAP2/HPO"/>
</dbReference>
<dbReference type="CDD" id="cd03392">
    <property type="entry name" value="PAP2_like_2"/>
    <property type="match status" value="1"/>
</dbReference>
<dbReference type="OrthoDB" id="9801622at2"/>
<feature type="domain" description="Phosphatidic acid phosphatase type 2/haloperoxidase" evidence="2">
    <location>
        <begin position="94"/>
        <end position="207"/>
    </location>
</feature>
<keyword evidence="4" id="KW-1185">Reference proteome</keyword>
<keyword evidence="1" id="KW-0472">Membrane</keyword>
<gene>
    <name evidence="3" type="ORF">FMM02_05595</name>
</gene>
<keyword evidence="1" id="KW-0812">Transmembrane</keyword>
<feature type="transmembrane region" description="Helical" evidence="1">
    <location>
        <begin position="66"/>
        <end position="87"/>
    </location>
</feature>
<reference evidence="3 4" key="1">
    <citation type="submission" date="2019-07" db="EMBL/GenBank/DDBJ databases">
        <title>Sphingomonas AE3 Genome sequencing and assembly.</title>
        <authorList>
            <person name="Kim H."/>
        </authorList>
    </citation>
    <scope>NUCLEOTIDE SEQUENCE [LARGE SCALE GENOMIC DNA]</scope>
    <source>
        <strain evidence="3 4">AE3</strain>
    </source>
</reference>
<dbReference type="InterPro" id="IPR036938">
    <property type="entry name" value="PAP2/HPO_sf"/>
</dbReference>
<accession>A0A516IUD6</accession>
<dbReference type="Pfam" id="PF01569">
    <property type="entry name" value="PAP2"/>
    <property type="match status" value="1"/>
</dbReference>
<dbReference type="AlphaFoldDB" id="A0A516IUD6"/>
<dbReference type="PANTHER" id="PTHR14969">
    <property type="entry name" value="SPHINGOSINE-1-PHOSPHATE PHOSPHOHYDROLASE"/>
    <property type="match status" value="1"/>
</dbReference>
<evidence type="ECO:0000256" key="1">
    <source>
        <dbReference type="SAM" id="Phobius"/>
    </source>
</evidence>
<feature type="transmembrane region" description="Helical" evidence="1">
    <location>
        <begin position="164"/>
        <end position="186"/>
    </location>
</feature>
<dbReference type="SUPFAM" id="SSF48317">
    <property type="entry name" value="Acid phosphatase/Vanadium-dependent haloperoxidase"/>
    <property type="match status" value="1"/>
</dbReference>
<proteinExistence type="predicted"/>
<sequence>MSREIRPYLALFVVAALVLLFGMIAEEVLEGDTHEIDRRLLLLFRETGDVTNLIGPDWFEEVVRDITALGSYSFIIILLIAATGYLLLVGKRRVALFLLVAEAGGMLLSNLLKTGFDRPRPDLEHGARVFTSSFPSGHATLSAVTFLTLGALLTRTTPDRRVKLYFLTLAAVLTMLVGTSRVYLGVHYPSDVVAGWCIGSAWAALCWAAALWLQRHGDVERADEESIPPS</sequence>